<dbReference type="Gene3D" id="2.80.10.50">
    <property type="match status" value="1"/>
</dbReference>
<protein>
    <submittedName>
        <fullName evidence="4">Uncharacterized protein</fullName>
    </submittedName>
</protein>
<name>A0ABQ9BL33_9ROSI</name>
<dbReference type="Pfam" id="PF07944">
    <property type="entry name" value="Beta-AFase-like_GH127_cat"/>
    <property type="match status" value="1"/>
</dbReference>
<reference evidence="4" key="2">
    <citation type="journal article" date="2023" name="Int. J. Mol. Sci.">
        <title>De Novo Assembly and Annotation of 11 Diverse Shrub Willow (Salix) Genomes Reveals Novel Gene Organization in Sex-Linked Regions.</title>
        <authorList>
            <person name="Hyden B."/>
            <person name="Feng K."/>
            <person name="Yates T.B."/>
            <person name="Jawdy S."/>
            <person name="Cereghino C."/>
            <person name="Smart L.B."/>
            <person name="Muchero W."/>
        </authorList>
    </citation>
    <scope>NUCLEOTIDE SEQUENCE</scope>
    <source>
        <tissue evidence="4">Shoot tip</tissue>
    </source>
</reference>
<dbReference type="Pfam" id="PF20736">
    <property type="entry name" value="Glyco_hydro127M"/>
    <property type="match status" value="1"/>
</dbReference>
<dbReference type="SUPFAM" id="SSF110221">
    <property type="entry name" value="AbfB domain"/>
    <property type="match status" value="1"/>
</dbReference>
<accession>A0ABQ9BL33</accession>
<keyword evidence="5" id="KW-1185">Reference proteome</keyword>
<gene>
    <name evidence="4" type="ORF">OIU77_026420</name>
</gene>
<proteinExistence type="predicted"/>
<reference evidence="4" key="1">
    <citation type="submission" date="2022-10" db="EMBL/GenBank/DDBJ databases">
        <authorList>
            <person name="Hyden B.L."/>
            <person name="Feng K."/>
            <person name="Yates T."/>
            <person name="Jawdy S."/>
            <person name="Smart L.B."/>
            <person name="Muchero W."/>
        </authorList>
    </citation>
    <scope>NUCLEOTIDE SEQUENCE</scope>
    <source>
        <tissue evidence="4">Shoot tip</tissue>
    </source>
</reference>
<dbReference type="PANTHER" id="PTHR31151">
    <property type="entry name" value="PROLINE-TRNA LIGASE (DUF1680)"/>
    <property type="match status" value="1"/>
</dbReference>
<sequence length="839" mass="93677">MKGLLVLVMVCLLCVFGISKECTNIPTQLSSHSFRYELLSSQNETWKEKMFEHYHLTPTDDSAWASLLPRKTLREEDEYSWEMMYRNLKSPLKSSGNFLNEMSLHNVRLDPGSIHWQAQHTNLEYLLMLDVNKLVWSFRKTAGLSTPRKAYGGWEAPDSELRGHFVGHYLSASAQMWASTHNETLKKKMSAVVSALSACQMKMGTGYLSAFPSELFDRFEAIKPVWAPYYTIHKILAGLLDQYTLAYNSQALKMVKWMVDYFYNRVRNVITNYSVERHYLSLNEETGGMNDVLYKLFSITADPKHLVLAHLFDKPCFLGLLAVQADDISGFHANTHIPIVVGAQMRYEITGDPLYKATGGTSVGEFWSDPKRLASTLQTENEESCTTYNMLKVSRHLFRWTKEMAYADYYERALTNGVLGIQRGTEPGVMIYMLPQYPGSSKAKSNHGWGTLYDSFWCCYGTGIESFSKLGDSIYFEEREAPGLYIIQYISSSLDWKSGQILLHQKVDPIVSSDPYLRVTLTFSPKKGTSQASTLHLRIPIWTNSEGATATINSQSLPLPAPGSFLSVNRKWSSSDKLTLQIPISLRTEAIKDDRHEYASIQAILYGPYLLAGHTSGDWNLKSGSGNSLSDSITPIPASYNGQLVSFSQESGNSTFVLANSNHSISMEKLPESGTDASLQATFRLIFKDSSSSKLSSVKDVIGKSVMLEPFDLPGMLLVQQGKDRSFAVTKSADDDGSSIFRVVSGLDGKDGTVSLESGVQNGCYVYSGVDYKSGQSMKPSCKSSDTGFNQGASFVMNEGLGQYHPISFVAKGDNKNFLLAPLYSLRDESYTIYFHIQP</sequence>
<organism evidence="4 5">
    <name type="scientific">Salix suchowensis</name>
    <dbReference type="NCBI Taxonomy" id="1278906"/>
    <lineage>
        <taxon>Eukaryota</taxon>
        <taxon>Viridiplantae</taxon>
        <taxon>Streptophyta</taxon>
        <taxon>Embryophyta</taxon>
        <taxon>Tracheophyta</taxon>
        <taxon>Spermatophyta</taxon>
        <taxon>Magnoliopsida</taxon>
        <taxon>eudicotyledons</taxon>
        <taxon>Gunneridae</taxon>
        <taxon>Pentapetalae</taxon>
        <taxon>rosids</taxon>
        <taxon>fabids</taxon>
        <taxon>Malpighiales</taxon>
        <taxon>Salicaceae</taxon>
        <taxon>Saliceae</taxon>
        <taxon>Salix</taxon>
    </lineage>
</organism>
<dbReference type="Proteomes" id="UP001141253">
    <property type="component" value="Chromosome 3"/>
</dbReference>
<evidence type="ECO:0000313" key="5">
    <source>
        <dbReference type="Proteomes" id="UP001141253"/>
    </source>
</evidence>
<dbReference type="PANTHER" id="PTHR31151:SF0">
    <property type="entry name" value="PROLINE-TRNA LIGASE (DUF1680)"/>
    <property type="match status" value="1"/>
</dbReference>
<dbReference type="InterPro" id="IPR036195">
    <property type="entry name" value="AbfB_ABD_sf"/>
</dbReference>
<evidence type="ECO:0000256" key="1">
    <source>
        <dbReference type="SAM" id="SignalP"/>
    </source>
</evidence>
<dbReference type="EMBL" id="JAPFFI010000007">
    <property type="protein sequence ID" value="KAJ6387849.1"/>
    <property type="molecule type" value="Genomic_DNA"/>
</dbReference>
<dbReference type="InterPro" id="IPR049046">
    <property type="entry name" value="Beta-AFase-like_GH127_middle"/>
</dbReference>
<feature type="signal peptide" evidence="1">
    <location>
        <begin position="1"/>
        <end position="19"/>
    </location>
</feature>
<evidence type="ECO:0000259" key="3">
    <source>
        <dbReference type="Pfam" id="PF20736"/>
    </source>
</evidence>
<comment type="caution">
    <text evidence="4">The sequence shown here is derived from an EMBL/GenBank/DDBJ whole genome shotgun (WGS) entry which is preliminary data.</text>
</comment>
<feature type="chain" id="PRO_5046654332" evidence="1">
    <location>
        <begin position="20"/>
        <end position="839"/>
    </location>
</feature>
<evidence type="ECO:0000259" key="2">
    <source>
        <dbReference type="Pfam" id="PF07944"/>
    </source>
</evidence>
<dbReference type="InterPro" id="IPR012878">
    <property type="entry name" value="Beta-AFase-like_GH127_cat"/>
</dbReference>
<feature type="domain" description="Non-reducing end beta-L-arabinofuranosidase-like GH127 middle" evidence="3">
    <location>
        <begin position="484"/>
        <end position="584"/>
    </location>
</feature>
<evidence type="ECO:0000313" key="4">
    <source>
        <dbReference type="EMBL" id="KAJ6387849.1"/>
    </source>
</evidence>
<feature type="domain" description="Non-reducing end beta-L-arabinofuranosidase-like GH127 catalytic" evidence="2">
    <location>
        <begin position="106"/>
        <end position="472"/>
    </location>
</feature>
<keyword evidence="1" id="KW-0732">Signal</keyword>